<sequence>MALDSIESSLSSAITLLALSLWAVMMATFFVSLHVPQDEITQTQILAQSTAMDNEINYVDPVSGNRYLINYGIDNSTDNNKAGKIPANYSNYMVLPTSLITTNGPDENFTVNTHYIIRSIPLILNDTGAMRYQSWTVQAGYDSFKPPEQSEG</sequence>
<keyword evidence="1" id="KW-1133">Transmembrane helix</keyword>
<comment type="caution">
    <text evidence="2">The sequence shown here is derived from an EMBL/GenBank/DDBJ whole genome shotgun (WGS) entry which is preliminary data.</text>
</comment>
<dbReference type="EMBL" id="LKCM01000241">
    <property type="protein sequence ID" value="KPQ42312.1"/>
    <property type="molecule type" value="Genomic_DNA"/>
</dbReference>
<dbReference type="AlphaFoldDB" id="A0A0P8DX94"/>
<dbReference type="Proteomes" id="UP000050360">
    <property type="component" value="Unassembled WGS sequence"/>
</dbReference>
<accession>A0A0P8DX94</accession>
<proteinExistence type="predicted"/>
<protein>
    <submittedName>
        <fullName evidence="2">Uncharacterized protein</fullName>
    </submittedName>
</protein>
<evidence type="ECO:0000313" key="2">
    <source>
        <dbReference type="EMBL" id="KPQ42312.1"/>
    </source>
</evidence>
<keyword evidence="1" id="KW-0472">Membrane</keyword>
<reference evidence="2 3" key="1">
    <citation type="submission" date="2015-09" db="EMBL/GenBank/DDBJ databases">
        <title>A metagenomics-based metabolic model of nitrate-dependent anaerobic oxidation of methane by Methanoperedens-like archaea.</title>
        <authorList>
            <person name="Arshad A."/>
            <person name="Speth D.R."/>
            <person name="De Graaf R.M."/>
            <person name="Op Den Camp H.J."/>
            <person name="Jetten M.S."/>
            <person name="Welte C.U."/>
        </authorList>
    </citation>
    <scope>NUCLEOTIDE SEQUENCE [LARGE SCALE GENOMIC DNA]</scope>
</reference>
<organism evidence="2 3">
    <name type="scientific">Candidatus Methanoperedens nitratireducens</name>
    <dbReference type="NCBI Taxonomy" id="1392998"/>
    <lineage>
        <taxon>Archaea</taxon>
        <taxon>Methanobacteriati</taxon>
        <taxon>Methanobacteriota</taxon>
        <taxon>Stenosarchaea group</taxon>
        <taxon>Methanomicrobia</taxon>
        <taxon>Methanosarcinales</taxon>
        <taxon>ANME-2 cluster</taxon>
        <taxon>Candidatus Methanoperedentaceae</taxon>
        <taxon>Candidatus Methanoperedens</taxon>
    </lineage>
</organism>
<evidence type="ECO:0000256" key="1">
    <source>
        <dbReference type="SAM" id="Phobius"/>
    </source>
</evidence>
<name>A0A0P8DX94_9EURY</name>
<feature type="transmembrane region" description="Helical" evidence="1">
    <location>
        <begin position="12"/>
        <end position="33"/>
    </location>
</feature>
<keyword evidence="1" id="KW-0812">Transmembrane</keyword>
<evidence type="ECO:0000313" key="3">
    <source>
        <dbReference type="Proteomes" id="UP000050360"/>
    </source>
</evidence>
<gene>
    <name evidence="2" type="ORF">MPEBLZ_03136</name>
</gene>